<accession>A0A8H3QGJ0</accession>
<comment type="caution">
    <text evidence="1">The sequence shown here is derived from an EMBL/GenBank/DDBJ whole genome shotgun (WGS) entry which is preliminary data.</text>
</comment>
<dbReference type="AlphaFoldDB" id="A0A8H3QGJ0"/>
<gene>
    <name evidence="1" type="ORF">RCL2_000734400</name>
</gene>
<protein>
    <submittedName>
        <fullName evidence="1">Uncharacterized protein</fullName>
    </submittedName>
</protein>
<organism evidence="1 2">
    <name type="scientific">Rhizophagus clarus</name>
    <dbReference type="NCBI Taxonomy" id="94130"/>
    <lineage>
        <taxon>Eukaryota</taxon>
        <taxon>Fungi</taxon>
        <taxon>Fungi incertae sedis</taxon>
        <taxon>Mucoromycota</taxon>
        <taxon>Glomeromycotina</taxon>
        <taxon>Glomeromycetes</taxon>
        <taxon>Glomerales</taxon>
        <taxon>Glomeraceae</taxon>
        <taxon>Rhizophagus</taxon>
    </lineage>
</organism>
<evidence type="ECO:0000313" key="1">
    <source>
        <dbReference type="EMBL" id="GES80045.1"/>
    </source>
</evidence>
<evidence type="ECO:0000313" key="2">
    <source>
        <dbReference type="Proteomes" id="UP000615446"/>
    </source>
</evidence>
<name>A0A8H3QGJ0_9GLOM</name>
<dbReference type="Proteomes" id="UP000615446">
    <property type="component" value="Unassembled WGS sequence"/>
</dbReference>
<dbReference type="EMBL" id="BLAL01000047">
    <property type="protein sequence ID" value="GES80045.1"/>
    <property type="molecule type" value="Genomic_DNA"/>
</dbReference>
<proteinExistence type="predicted"/>
<sequence length="89" mass="9837">MSFALLQTYSLSPMIQFSATIERWSSSFNAELSAIVIAVLLSPPLALQHLFKSSSCNHLWSILFDALFLNKITLSLHKVLANSGDPNND</sequence>
<reference evidence="1" key="1">
    <citation type="submission" date="2019-10" db="EMBL/GenBank/DDBJ databases">
        <title>Conservation and host-specific expression of non-tandemly repeated heterogenous ribosome RNA gene in arbuscular mycorrhizal fungi.</title>
        <authorList>
            <person name="Maeda T."/>
            <person name="Kobayashi Y."/>
            <person name="Nakagawa T."/>
            <person name="Ezawa T."/>
            <person name="Yamaguchi K."/>
            <person name="Bino T."/>
            <person name="Nishimoto Y."/>
            <person name="Shigenobu S."/>
            <person name="Kawaguchi M."/>
        </authorList>
    </citation>
    <scope>NUCLEOTIDE SEQUENCE</scope>
    <source>
        <strain evidence="1">HR1</strain>
    </source>
</reference>